<accession>A0ABX1C8K8</accession>
<name>A0ABX1C8K8_9ACTN</name>
<dbReference type="PANTHER" id="PTHR23517">
    <property type="entry name" value="RESISTANCE PROTEIN MDTM, PUTATIVE-RELATED-RELATED"/>
    <property type="match status" value="1"/>
</dbReference>
<gene>
    <name evidence="10" type="ORF">HCN52_11040</name>
</gene>
<dbReference type="Gene3D" id="1.20.1250.20">
    <property type="entry name" value="MFS general substrate transporter like domains"/>
    <property type="match status" value="1"/>
</dbReference>
<dbReference type="SUPFAM" id="SSF103473">
    <property type="entry name" value="MFS general substrate transporter"/>
    <property type="match status" value="1"/>
</dbReference>
<feature type="transmembrane region" description="Helical" evidence="8">
    <location>
        <begin position="127"/>
        <end position="145"/>
    </location>
</feature>
<keyword evidence="4 8" id="KW-0812">Transmembrane</keyword>
<dbReference type="RefSeq" id="WP_168088240.1">
    <property type="nucleotide sequence ID" value="NZ_BHZH01000028.1"/>
</dbReference>
<evidence type="ECO:0000256" key="3">
    <source>
        <dbReference type="ARBA" id="ARBA00022475"/>
    </source>
</evidence>
<organism evidence="10 11">
    <name type="scientific">Streptomyces bohaiensis</name>
    <dbReference type="NCBI Taxonomy" id="1431344"/>
    <lineage>
        <taxon>Bacteria</taxon>
        <taxon>Bacillati</taxon>
        <taxon>Actinomycetota</taxon>
        <taxon>Actinomycetes</taxon>
        <taxon>Kitasatosporales</taxon>
        <taxon>Streptomycetaceae</taxon>
        <taxon>Streptomyces</taxon>
    </lineage>
</organism>
<feature type="transmembrane region" description="Helical" evidence="8">
    <location>
        <begin position="299"/>
        <end position="319"/>
    </location>
</feature>
<comment type="caution">
    <text evidence="10">The sequence shown here is derived from an EMBL/GenBank/DDBJ whole genome shotgun (WGS) entry which is preliminary data.</text>
</comment>
<dbReference type="Pfam" id="PF07690">
    <property type="entry name" value="MFS_1"/>
    <property type="match status" value="1"/>
</dbReference>
<evidence type="ECO:0000256" key="5">
    <source>
        <dbReference type="ARBA" id="ARBA00022989"/>
    </source>
</evidence>
<reference evidence="10 11" key="1">
    <citation type="submission" date="2020-03" db="EMBL/GenBank/DDBJ databases">
        <title>Draft genome of Streptomyces sp. ventii, isolated from the Axial Seamount in the Pacific Ocean, and resequencing of the two type strains Streptomyces lonarensis strain NCL 716 and Streptomyces bohaiensis strain 11A07.</title>
        <authorList>
            <person name="Loughran R.M."/>
            <person name="Pfannmuller K.M."/>
            <person name="Wasson B.J."/>
            <person name="Deadmond M.C."/>
            <person name="Paddock B.E."/>
            <person name="Koyack M.J."/>
            <person name="Gallegos D.A."/>
            <person name="Mitchell E.A."/>
            <person name="Ushijima B."/>
            <person name="Saw J.H."/>
            <person name="Mcphail K.L."/>
            <person name="Videau P."/>
        </authorList>
    </citation>
    <scope>NUCLEOTIDE SEQUENCE [LARGE SCALE GENOMIC DNA]</scope>
    <source>
        <strain evidence="10 11">11A07</strain>
    </source>
</reference>
<feature type="transmembrane region" description="Helical" evidence="8">
    <location>
        <begin position="331"/>
        <end position="351"/>
    </location>
</feature>
<feature type="region of interest" description="Disordered" evidence="7">
    <location>
        <begin position="1"/>
        <end position="40"/>
    </location>
</feature>
<evidence type="ECO:0000256" key="2">
    <source>
        <dbReference type="ARBA" id="ARBA00022448"/>
    </source>
</evidence>
<keyword evidence="6 8" id="KW-0472">Membrane</keyword>
<evidence type="ECO:0000256" key="1">
    <source>
        <dbReference type="ARBA" id="ARBA00004651"/>
    </source>
</evidence>
<dbReference type="InterPro" id="IPR036259">
    <property type="entry name" value="MFS_trans_sf"/>
</dbReference>
<evidence type="ECO:0000313" key="11">
    <source>
        <dbReference type="Proteomes" id="UP000727056"/>
    </source>
</evidence>
<evidence type="ECO:0000259" key="9">
    <source>
        <dbReference type="PROSITE" id="PS50850"/>
    </source>
</evidence>
<dbReference type="CDD" id="cd06174">
    <property type="entry name" value="MFS"/>
    <property type="match status" value="1"/>
</dbReference>
<evidence type="ECO:0000256" key="8">
    <source>
        <dbReference type="SAM" id="Phobius"/>
    </source>
</evidence>
<dbReference type="EMBL" id="JAAVJC010000073">
    <property type="protein sequence ID" value="NJQ15471.1"/>
    <property type="molecule type" value="Genomic_DNA"/>
</dbReference>
<keyword evidence="5 8" id="KW-1133">Transmembrane helix</keyword>
<evidence type="ECO:0000256" key="7">
    <source>
        <dbReference type="SAM" id="MobiDB-lite"/>
    </source>
</evidence>
<proteinExistence type="predicted"/>
<keyword evidence="3" id="KW-1003">Cell membrane</keyword>
<feature type="transmembrane region" description="Helical" evidence="8">
    <location>
        <begin position="419"/>
        <end position="441"/>
    </location>
</feature>
<feature type="transmembrane region" description="Helical" evidence="8">
    <location>
        <begin position="62"/>
        <end position="83"/>
    </location>
</feature>
<dbReference type="Proteomes" id="UP000727056">
    <property type="component" value="Unassembled WGS sequence"/>
</dbReference>
<protein>
    <submittedName>
        <fullName evidence="10">MFS transporter</fullName>
    </submittedName>
</protein>
<feature type="transmembrane region" description="Helical" evidence="8">
    <location>
        <begin position="157"/>
        <end position="175"/>
    </location>
</feature>
<dbReference type="PROSITE" id="PS50850">
    <property type="entry name" value="MFS"/>
    <property type="match status" value="1"/>
</dbReference>
<dbReference type="InterPro" id="IPR011701">
    <property type="entry name" value="MFS"/>
</dbReference>
<evidence type="ECO:0000256" key="4">
    <source>
        <dbReference type="ARBA" id="ARBA00022692"/>
    </source>
</evidence>
<feature type="transmembrane region" description="Helical" evidence="8">
    <location>
        <begin position="388"/>
        <end position="413"/>
    </location>
</feature>
<dbReference type="InterPro" id="IPR050171">
    <property type="entry name" value="MFS_Transporters"/>
</dbReference>
<comment type="subcellular location">
    <subcellularLocation>
        <location evidence="1">Cell membrane</location>
        <topology evidence="1">Multi-pass membrane protein</topology>
    </subcellularLocation>
</comment>
<feature type="transmembrane region" description="Helical" evidence="8">
    <location>
        <begin position="95"/>
        <end position="115"/>
    </location>
</feature>
<dbReference type="InterPro" id="IPR020846">
    <property type="entry name" value="MFS_dom"/>
</dbReference>
<feature type="compositionally biased region" description="Basic residues" evidence="7">
    <location>
        <begin position="7"/>
        <end position="21"/>
    </location>
</feature>
<evidence type="ECO:0000313" key="10">
    <source>
        <dbReference type="EMBL" id="NJQ15471.1"/>
    </source>
</evidence>
<feature type="transmembrane region" description="Helical" evidence="8">
    <location>
        <begin position="187"/>
        <end position="207"/>
    </location>
</feature>
<sequence>MAEQRVTRRRPTRPSHPRRTSRTVTRPGTAPGSRRAVSAGTRLRTAVLRRPARREEPDRRTVRTAALLVVVLTAGAYLPSPLYPEYQQLFGFDDLRLTLVFATFALVSGPALLLGGPAADLVGHQPVLRLSLLLAAAGSCCFALADATPWLFAGRVAQALALGAATGAAQALITTHRHPAARIGGPLFASLAFTVGTAAGPALAGLLAEYAPGPLLTPFLLHLLMLGWVWWRLRTTVPIVLAPGRTRARWRPTRPRIPADLRPLFLVAGFNGFLAWAVLGIYLALVPALLVRAVGTDDAALTGAVLAAVLVCSLAAQLAATRSGTARSQQLGVTLLGVSLLLLALSGASSLALTLTAAVPAGVGHGLAFSGAARAVDARTPDGQRAAIGAALHLLFYLGSGAPAVVVGVLTLWMPLASAVTWISGAALAPAVLLVLATGLLTRVARPRRAGSATG</sequence>
<evidence type="ECO:0000256" key="6">
    <source>
        <dbReference type="ARBA" id="ARBA00023136"/>
    </source>
</evidence>
<keyword evidence="2" id="KW-0813">Transport</keyword>
<keyword evidence="11" id="KW-1185">Reference proteome</keyword>
<feature type="domain" description="Major facilitator superfamily (MFS) profile" evidence="9">
    <location>
        <begin position="61"/>
        <end position="455"/>
    </location>
</feature>
<dbReference type="PANTHER" id="PTHR23517:SF13">
    <property type="entry name" value="MAJOR FACILITATOR SUPERFAMILY MFS_1"/>
    <property type="match status" value="1"/>
</dbReference>
<feature type="transmembrane region" description="Helical" evidence="8">
    <location>
        <begin position="263"/>
        <end position="287"/>
    </location>
</feature>